<dbReference type="SUPFAM" id="SSF63829">
    <property type="entry name" value="Calcium-dependent phosphotriesterase"/>
    <property type="match status" value="1"/>
</dbReference>
<accession>A0A3D4S362</accession>
<feature type="domain" description="SMP-30/Gluconolactonase/LRE-like region" evidence="3">
    <location>
        <begin position="44"/>
        <end position="262"/>
    </location>
</feature>
<dbReference type="STRING" id="1121105.GCA_000421665_01678"/>
<gene>
    <name evidence="4" type="ORF">DIW15_00825</name>
</gene>
<dbReference type="Proteomes" id="UP000262195">
    <property type="component" value="Unassembled WGS sequence"/>
</dbReference>
<evidence type="ECO:0000313" key="5">
    <source>
        <dbReference type="Proteomes" id="UP000262195"/>
    </source>
</evidence>
<sequence length="322" mass="35099">MTVSNGQDSGIVAELTTIPANEQMIPFEIAEPWLKVSDEAMQLEGLCFDRSGNLYFLEVFEGRIFKVAKGSQKVECLYQLAQGENPAALKIHKDGRLFICCLGNFVDSGSVIALDPDELTVETIIAPSKGFVVDDMVFASDGSFYFTNFVGGVGNLIGGVYHVSADFSTISPVLSHLAVPNGLALTKDEQALWITEMSHNRLIYCQLVDRTSVPPFGTTVPYHFSGLEGPDSCCVDDEGNLYVALYEQGRVLVFDALGNVKEQKLIKGRETGHLLRTTHPAIAPNSKELIICTNDFGQDKGSWLYKATALADGAGFSYQFKS</sequence>
<dbReference type="AlphaFoldDB" id="A0A3D4S362"/>
<dbReference type="InterPro" id="IPR013658">
    <property type="entry name" value="SGL"/>
</dbReference>
<dbReference type="RefSeq" id="WP_022796939.1">
    <property type="nucleotide sequence ID" value="NZ_JBQEAI010000087.1"/>
</dbReference>
<evidence type="ECO:0000313" key="4">
    <source>
        <dbReference type="EMBL" id="HCS93237.1"/>
    </source>
</evidence>
<dbReference type="PANTHER" id="PTHR47572">
    <property type="entry name" value="LIPOPROTEIN-RELATED"/>
    <property type="match status" value="1"/>
</dbReference>
<comment type="similarity">
    <text evidence="1">Belongs to the SMP-30/CGR1 family.</text>
</comment>
<dbReference type="GO" id="GO:0016787">
    <property type="term" value="F:hydrolase activity"/>
    <property type="evidence" value="ECO:0007669"/>
    <property type="project" value="UniProtKB-KW"/>
</dbReference>
<dbReference type="PANTHER" id="PTHR47572:SF4">
    <property type="entry name" value="LACTONASE DRP35"/>
    <property type="match status" value="1"/>
</dbReference>
<dbReference type="InterPro" id="IPR011042">
    <property type="entry name" value="6-blade_b-propeller_TolB-like"/>
</dbReference>
<organism evidence="4 5">
    <name type="scientific">Bavariicoccus seileri</name>
    <dbReference type="NCBI Taxonomy" id="549685"/>
    <lineage>
        <taxon>Bacteria</taxon>
        <taxon>Bacillati</taxon>
        <taxon>Bacillota</taxon>
        <taxon>Bacilli</taxon>
        <taxon>Lactobacillales</taxon>
        <taxon>Enterococcaceae</taxon>
        <taxon>Bavariicoccus</taxon>
    </lineage>
</organism>
<dbReference type="Gene3D" id="2.120.10.30">
    <property type="entry name" value="TolB, C-terminal domain"/>
    <property type="match status" value="1"/>
</dbReference>
<evidence type="ECO:0000259" key="3">
    <source>
        <dbReference type="Pfam" id="PF08450"/>
    </source>
</evidence>
<evidence type="ECO:0000256" key="2">
    <source>
        <dbReference type="ARBA" id="ARBA00022801"/>
    </source>
</evidence>
<dbReference type="EMBL" id="DQHO01000005">
    <property type="protein sequence ID" value="HCS93237.1"/>
    <property type="molecule type" value="Genomic_DNA"/>
</dbReference>
<proteinExistence type="inferred from homology"/>
<dbReference type="Pfam" id="PF08450">
    <property type="entry name" value="SGL"/>
    <property type="match status" value="1"/>
</dbReference>
<reference evidence="4 5" key="1">
    <citation type="journal article" date="2018" name="Nat. Biotechnol.">
        <title>A standardized bacterial taxonomy based on genome phylogeny substantially revises the tree of life.</title>
        <authorList>
            <person name="Parks D.H."/>
            <person name="Chuvochina M."/>
            <person name="Waite D.W."/>
            <person name="Rinke C."/>
            <person name="Skarshewski A."/>
            <person name="Chaumeil P.A."/>
            <person name="Hugenholtz P."/>
        </authorList>
    </citation>
    <scope>NUCLEOTIDE SEQUENCE [LARGE SCALE GENOMIC DNA]</scope>
    <source>
        <strain evidence="4">UBA11306</strain>
    </source>
</reference>
<protein>
    <submittedName>
        <fullName evidence="4">SMP-30/gluconolactonase/LRE family protein</fullName>
    </submittedName>
</protein>
<evidence type="ECO:0000256" key="1">
    <source>
        <dbReference type="ARBA" id="ARBA00008853"/>
    </source>
</evidence>
<name>A0A3D4S362_9ENTE</name>
<dbReference type="InterPro" id="IPR051262">
    <property type="entry name" value="SMP-30/CGR1_Lactonase"/>
</dbReference>
<keyword evidence="2" id="KW-0378">Hydrolase</keyword>
<comment type="caution">
    <text evidence="4">The sequence shown here is derived from an EMBL/GenBank/DDBJ whole genome shotgun (WGS) entry which is preliminary data.</text>
</comment>